<dbReference type="EMBL" id="JAWDJW010007111">
    <property type="protein sequence ID" value="KAK3062817.1"/>
    <property type="molecule type" value="Genomic_DNA"/>
</dbReference>
<evidence type="ECO:0000313" key="2">
    <source>
        <dbReference type="Proteomes" id="UP001186974"/>
    </source>
</evidence>
<dbReference type="Proteomes" id="UP001186974">
    <property type="component" value="Unassembled WGS sequence"/>
</dbReference>
<evidence type="ECO:0000313" key="1">
    <source>
        <dbReference type="EMBL" id="KAK3062817.1"/>
    </source>
</evidence>
<organism evidence="1 2">
    <name type="scientific">Coniosporium uncinatum</name>
    <dbReference type="NCBI Taxonomy" id="93489"/>
    <lineage>
        <taxon>Eukaryota</taxon>
        <taxon>Fungi</taxon>
        <taxon>Dikarya</taxon>
        <taxon>Ascomycota</taxon>
        <taxon>Pezizomycotina</taxon>
        <taxon>Dothideomycetes</taxon>
        <taxon>Dothideomycetes incertae sedis</taxon>
        <taxon>Coniosporium</taxon>
    </lineage>
</organism>
<sequence>MGSLGDARAIAHHPSVELTSVLDSLGLGEYSHAFVKNGYETWDSVLNITEDDLSALGVKPGHRRVLQCEIARFQPHIDHAYGRADRQAEEETNVISPTTSETSGRPKKQQSPEPKTIKRRYRRHPRPDSNAPKRPKSAYVRFADELRTDPKISRMSFVQIAKYVGERWQQLDPTVKKHLEHQASRALDEYELQMDDYKKTSDFRAYQRYLEDFQAQQVEKDRNRTTKPSAGLAADASPRQILMAAESNSSSVAASDRKRSTSGDTNNPGSSVTSMDGDEDCAYALKTACTDIIRQLEDFDQSEMEAYGLNKLPPRDKALRGSTIFCEGTVLYASYTHEKNAQLMDRLYGGEKRDPQDVLDLLAMTATGAFCDPEGIASSLKRPCYASCVWLLTMLEEPNYLRCMRLLMILTIYCTLEKLLLGRRLIASALHIGRSQLAGGQISTLSEEEQKYWRRVFRSVVFVESWLSYSLNYTSPLIDEDLFYAGLAIEPHPGSIEEGLQIQASKVGLMAVEISRDVGAAKSPNIRLIKSHMVKLNAWHRDLPPMMHLAALNSEKQEMFSPVQQRSMLLVHMLYLSVVTLLHRQVLLSVARSKLDSQWYFDASEQEVYGLYDYCILVAQQSARIAAIVQTGPQECWFSIYQAFNASTVLLFSASQKILHRRYEGLEEDVAASKNCMDLLSWCSGAGSIAAKFLNTLKPTQDALTERAMIVLQEQNRTHGDSQTTTMSRGMDKSIWPVAKQVLKLLEDPFSAVNEENAWKAPTSVQGAVPAVTWGFDPNAQRAST</sequence>
<keyword evidence="2" id="KW-1185">Reference proteome</keyword>
<name>A0ACC3D766_9PEZI</name>
<proteinExistence type="predicted"/>
<accession>A0ACC3D766</accession>
<comment type="caution">
    <text evidence="1">The sequence shown here is derived from an EMBL/GenBank/DDBJ whole genome shotgun (WGS) entry which is preliminary data.</text>
</comment>
<protein>
    <submittedName>
        <fullName evidence="1">Uncharacterized protein</fullName>
    </submittedName>
</protein>
<feature type="non-terminal residue" evidence="1">
    <location>
        <position position="785"/>
    </location>
</feature>
<gene>
    <name evidence="1" type="ORF">LTS18_003296</name>
</gene>
<reference evidence="1" key="1">
    <citation type="submission" date="2024-09" db="EMBL/GenBank/DDBJ databases">
        <title>Black Yeasts Isolated from many extreme environments.</title>
        <authorList>
            <person name="Coleine C."/>
            <person name="Stajich J.E."/>
            <person name="Selbmann L."/>
        </authorList>
    </citation>
    <scope>NUCLEOTIDE SEQUENCE</scope>
    <source>
        <strain evidence="1">CCFEE 5737</strain>
    </source>
</reference>